<dbReference type="OrthoDB" id="9777044at2"/>
<dbReference type="GO" id="GO:0009977">
    <property type="term" value="F:proton motive force dependent protein transmembrane transporter activity"/>
    <property type="evidence" value="ECO:0007669"/>
    <property type="project" value="TreeGrafter"/>
</dbReference>
<evidence type="ECO:0000313" key="7">
    <source>
        <dbReference type="Proteomes" id="UP000286063"/>
    </source>
</evidence>
<dbReference type="InterPro" id="IPR002033">
    <property type="entry name" value="TatC"/>
</dbReference>
<dbReference type="GO" id="GO:0065002">
    <property type="term" value="P:intracellular protein transmembrane transport"/>
    <property type="evidence" value="ECO:0007669"/>
    <property type="project" value="TreeGrafter"/>
</dbReference>
<dbReference type="HAMAP" id="MF_00902">
    <property type="entry name" value="TatC"/>
    <property type="match status" value="1"/>
</dbReference>
<dbReference type="AlphaFoldDB" id="A0A413IP80"/>
<keyword evidence="4 5" id="KW-0472">Membrane</keyword>
<evidence type="ECO:0000256" key="4">
    <source>
        <dbReference type="ARBA" id="ARBA00023136"/>
    </source>
</evidence>
<comment type="function">
    <text evidence="5">Part of the twin-arginine translocation (Tat) system that transports large folded proteins containing a characteristic twin-arginine motif in their signal peptide across membranes.</text>
</comment>
<protein>
    <recommendedName>
        <fullName evidence="5">Sec-independent protein translocase protein TatC</fullName>
    </recommendedName>
</protein>
<feature type="transmembrane region" description="Helical" evidence="5">
    <location>
        <begin position="90"/>
        <end position="111"/>
    </location>
</feature>
<keyword evidence="2 5" id="KW-0812">Transmembrane</keyword>
<accession>A0A413IP80</accession>
<gene>
    <name evidence="5 6" type="primary">tatC</name>
    <name evidence="6" type="ORF">DXA50_07860</name>
</gene>
<feature type="transmembrane region" description="Helical" evidence="5">
    <location>
        <begin position="176"/>
        <end position="202"/>
    </location>
</feature>
<evidence type="ECO:0000256" key="5">
    <source>
        <dbReference type="HAMAP-Rule" id="MF_00902"/>
    </source>
</evidence>
<reference evidence="6 7" key="1">
    <citation type="submission" date="2018-08" db="EMBL/GenBank/DDBJ databases">
        <title>A genome reference for cultivated species of the human gut microbiota.</title>
        <authorList>
            <person name="Zou Y."/>
            <person name="Xue W."/>
            <person name="Luo G."/>
        </authorList>
    </citation>
    <scope>NUCLEOTIDE SEQUENCE [LARGE SCALE GENOMIC DNA]</scope>
    <source>
        <strain evidence="6 7">OF02-7</strain>
    </source>
</reference>
<keyword evidence="3 5" id="KW-1133">Transmembrane helix</keyword>
<evidence type="ECO:0000313" key="6">
    <source>
        <dbReference type="EMBL" id="RGY18770.1"/>
    </source>
</evidence>
<dbReference type="GO" id="GO:0043953">
    <property type="term" value="P:protein transport by the Tat complex"/>
    <property type="evidence" value="ECO:0007669"/>
    <property type="project" value="UniProtKB-UniRule"/>
</dbReference>
<comment type="subcellular location">
    <subcellularLocation>
        <location evidence="5">Cell membrane</location>
        <topology evidence="5">Multi-pass membrane protein</topology>
    </subcellularLocation>
    <subcellularLocation>
        <location evidence="1">Membrane</location>
        <topology evidence="1">Multi-pass membrane protein</topology>
    </subcellularLocation>
</comment>
<keyword evidence="5" id="KW-0811">Translocation</keyword>
<feature type="transmembrane region" description="Helical" evidence="5">
    <location>
        <begin position="132"/>
        <end position="156"/>
    </location>
</feature>
<dbReference type="RefSeq" id="WP_117721893.1">
    <property type="nucleotide sequence ID" value="NZ_CAJUBB010000026.1"/>
</dbReference>
<proteinExistence type="inferred from homology"/>
<comment type="subunit">
    <text evidence="5">Forms a complex with TatA.</text>
</comment>
<evidence type="ECO:0000256" key="1">
    <source>
        <dbReference type="ARBA" id="ARBA00004141"/>
    </source>
</evidence>
<keyword evidence="5" id="KW-0813">Transport</keyword>
<comment type="caution">
    <text evidence="6">The sequence shown here is derived from an EMBL/GenBank/DDBJ whole genome shotgun (WGS) entry which is preliminary data.</text>
</comment>
<comment type="similarity">
    <text evidence="5">Belongs to the TatC family.</text>
</comment>
<dbReference type="PRINTS" id="PR01840">
    <property type="entry name" value="TATCFAMILY"/>
</dbReference>
<dbReference type="EMBL" id="QSCR01000010">
    <property type="protein sequence ID" value="RGY18770.1"/>
    <property type="molecule type" value="Genomic_DNA"/>
</dbReference>
<dbReference type="NCBIfam" id="TIGR00945">
    <property type="entry name" value="tatC"/>
    <property type="match status" value="1"/>
</dbReference>
<dbReference type="GO" id="GO:0033281">
    <property type="term" value="C:TAT protein transport complex"/>
    <property type="evidence" value="ECO:0007669"/>
    <property type="project" value="UniProtKB-UniRule"/>
</dbReference>
<dbReference type="PANTHER" id="PTHR30371:SF0">
    <property type="entry name" value="SEC-INDEPENDENT PROTEIN TRANSLOCASE PROTEIN TATC, CHLOROPLASTIC-RELATED"/>
    <property type="match status" value="1"/>
</dbReference>
<feature type="transmembrane region" description="Helical" evidence="5">
    <location>
        <begin position="21"/>
        <end position="40"/>
    </location>
</feature>
<organism evidence="6 7">
    <name type="scientific">Butyricimonas virosa</name>
    <dbReference type="NCBI Taxonomy" id="544645"/>
    <lineage>
        <taxon>Bacteria</taxon>
        <taxon>Pseudomonadati</taxon>
        <taxon>Bacteroidota</taxon>
        <taxon>Bacteroidia</taxon>
        <taxon>Bacteroidales</taxon>
        <taxon>Odoribacteraceae</taxon>
        <taxon>Butyricimonas</taxon>
    </lineage>
</organism>
<dbReference type="PANTHER" id="PTHR30371">
    <property type="entry name" value="SEC-INDEPENDENT PROTEIN TRANSLOCASE PROTEIN TATC"/>
    <property type="match status" value="1"/>
</dbReference>
<keyword evidence="5" id="KW-0653">Protein transport</keyword>
<comment type="caution">
    <text evidence="5">Lacks conserved residue(s) required for the propagation of feature annotation.</text>
</comment>
<dbReference type="Pfam" id="PF00902">
    <property type="entry name" value="TatC"/>
    <property type="match status" value="1"/>
</dbReference>
<keyword evidence="5" id="KW-1003">Cell membrane</keyword>
<dbReference type="Proteomes" id="UP000286063">
    <property type="component" value="Unassembled WGS sequence"/>
</dbReference>
<name>A0A413IP80_9BACT</name>
<evidence type="ECO:0000256" key="2">
    <source>
        <dbReference type="ARBA" id="ARBA00022692"/>
    </source>
</evidence>
<sequence>MEQASESEKQSFWDHLDILRASLVKIAAVTAVFVVVAFFFKEALFSVILAPKDADFITYRWLYFFSGWVTDEQAQDFYVKLINTGLAQQFMIHMKVAMCTGVLCASPYILYQLFRFVSPALYANERKYVVRVVGYGYIMFMVGVLISYFLIFPLTFRFLGTYQVSDQVENMISLQSYISTLLMMSLAMGIVFEIPILSWLFAKLGFISADFMRRYRRHAVVIILVVAAIITPTSDVFTLLLVSLPMWLLYEVSILIVKRSVR</sequence>
<evidence type="ECO:0000256" key="3">
    <source>
        <dbReference type="ARBA" id="ARBA00022989"/>
    </source>
</evidence>